<feature type="domain" description="Histidine kinase" evidence="15">
    <location>
        <begin position="261"/>
        <end position="478"/>
    </location>
</feature>
<keyword evidence="6" id="KW-0808">Transferase</keyword>
<keyword evidence="4" id="KW-1003">Cell membrane</keyword>
<dbReference type="Pfam" id="PF02518">
    <property type="entry name" value="HATPase_c"/>
    <property type="match status" value="1"/>
</dbReference>
<dbReference type="HOGENOM" id="CLU_000445_89_6_9"/>
<dbReference type="PROSITE" id="PS50109">
    <property type="entry name" value="HIS_KIN"/>
    <property type="match status" value="1"/>
</dbReference>
<dbReference type="GO" id="GO:0005886">
    <property type="term" value="C:plasma membrane"/>
    <property type="evidence" value="ECO:0007669"/>
    <property type="project" value="UniProtKB-SubCell"/>
</dbReference>
<organism evidence="17 18">
    <name type="scientific">Clostridium perfringens (strain ATCC 13124 / DSM 756 / JCM 1290 / NCIMB 6125 / NCTC 8237 / Type A)</name>
    <dbReference type="NCBI Taxonomy" id="195103"/>
    <lineage>
        <taxon>Bacteria</taxon>
        <taxon>Bacillati</taxon>
        <taxon>Bacillota</taxon>
        <taxon>Clostridia</taxon>
        <taxon>Eubacteriales</taxon>
        <taxon>Clostridiaceae</taxon>
        <taxon>Clostridium</taxon>
    </lineage>
</organism>
<comment type="catalytic activity">
    <reaction evidence="1">
        <text>ATP + protein L-histidine = ADP + protein N-phospho-L-histidine.</text>
        <dbReference type="EC" id="2.7.13.3"/>
    </reaction>
</comment>
<evidence type="ECO:0000256" key="2">
    <source>
        <dbReference type="ARBA" id="ARBA00004651"/>
    </source>
</evidence>
<dbReference type="SUPFAM" id="SSF158472">
    <property type="entry name" value="HAMP domain-like"/>
    <property type="match status" value="1"/>
</dbReference>
<keyword evidence="11 14" id="KW-1133">Transmembrane helix</keyword>
<evidence type="ECO:0000256" key="8">
    <source>
        <dbReference type="ARBA" id="ARBA00022741"/>
    </source>
</evidence>
<dbReference type="InterPro" id="IPR005467">
    <property type="entry name" value="His_kinase_dom"/>
</dbReference>
<keyword evidence="13 14" id="KW-0472">Membrane</keyword>
<dbReference type="PANTHER" id="PTHR45528:SF1">
    <property type="entry name" value="SENSOR HISTIDINE KINASE CPXA"/>
    <property type="match status" value="1"/>
</dbReference>
<evidence type="ECO:0000256" key="14">
    <source>
        <dbReference type="SAM" id="Phobius"/>
    </source>
</evidence>
<dbReference type="KEGG" id="cpf:CPF_1402"/>
<gene>
    <name evidence="17" type="ordered locus">CPF_1402</name>
</gene>
<sequence length="478" mass="55385">MKKFNLGKNRYKVSNILLRNYLKVFLLITIITATIFLISFIIGVSIYLKSEPIENESSKILAGEIENKDYNSIGNQDYVTEHGGWIEIIDKDLNIIETIGDQKVKRDNYSSEEFSKILVDEMHGVNIDEDYLSYTGYSKEGRFFVITRIPEENFGKMFTRNPKIGFKIFVYIMISLYIFIFTMSLILYSKLTSKTFTKPLDKLMNGVRKLSLGDYSTRINIEKNNEFEELGEAFNNMASKIEEEKKLKEKSEKLRKEFVRNIAHDLKTPLSSIIGYSNIIKNNPDIEKESLHKYISVIENNGERANEMIMELFEFYTLQSSEFILHKKYQDLSEFLRNLIADYIYLLEEKDFDFDFEISEDDLYLEFDNKRLERAIGNLIINSVKYNKKGTKFLISLKKEGDKVKIIVSDDGIGLSEEIKKHIFNPFVREEKSRNSKKGGSGLGLTISKEIVEKHGGTIYLSDGPLKGCNFVIELPIK</sequence>
<dbReference type="EMBL" id="CP000246">
    <property type="protein sequence ID" value="ABG82628.1"/>
    <property type="molecule type" value="Genomic_DNA"/>
</dbReference>
<dbReference type="GO" id="GO:0005524">
    <property type="term" value="F:ATP binding"/>
    <property type="evidence" value="ECO:0007669"/>
    <property type="project" value="UniProtKB-KW"/>
</dbReference>
<dbReference type="Pfam" id="PF00512">
    <property type="entry name" value="HisKA"/>
    <property type="match status" value="1"/>
</dbReference>
<evidence type="ECO:0000259" key="16">
    <source>
        <dbReference type="PROSITE" id="PS50885"/>
    </source>
</evidence>
<dbReference type="Pfam" id="PF00672">
    <property type="entry name" value="HAMP"/>
    <property type="match status" value="1"/>
</dbReference>
<dbReference type="InterPro" id="IPR050398">
    <property type="entry name" value="HssS/ArlS-like"/>
</dbReference>
<evidence type="ECO:0000256" key="6">
    <source>
        <dbReference type="ARBA" id="ARBA00022679"/>
    </source>
</evidence>
<dbReference type="InterPro" id="IPR004358">
    <property type="entry name" value="Sig_transdc_His_kin-like_C"/>
</dbReference>
<feature type="transmembrane region" description="Helical" evidence="14">
    <location>
        <begin position="21"/>
        <end position="48"/>
    </location>
</feature>
<dbReference type="PROSITE" id="PS50885">
    <property type="entry name" value="HAMP"/>
    <property type="match status" value="1"/>
</dbReference>
<evidence type="ECO:0000256" key="12">
    <source>
        <dbReference type="ARBA" id="ARBA00023012"/>
    </source>
</evidence>
<dbReference type="SMART" id="SM00387">
    <property type="entry name" value="HATPase_c"/>
    <property type="match status" value="1"/>
</dbReference>
<dbReference type="eggNOG" id="COG5002">
    <property type="taxonomic scope" value="Bacteria"/>
</dbReference>
<dbReference type="GO" id="GO:0000155">
    <property type="term" value="F:phosphorelay sensor kinase activity"/>
    <property type="evidence" value="ECO:0007669"/>
    <property type="project" value="InterPro"/>
</dbReference>
<evidence type="ECO:0000259" key="15">
    <source>
        <dbReference type="PROSITE" id="PS50109"/>
    </source>
</evidence>
<dbReference type="Gene3D" id="6.10.340.10">
    <property type="match status" value="1"/>
</dbReference>
<name>A0A0H2YQH4_CLOP1</name>
<dbReference type="InterPro" id="IPR003660">
    <property type="entry name" value="HAMP_dom"/>
</dbReference>
<dbReference type="RefSeq" id="WP_011590694.1">
    <property type="nucleotide sequence ID" value="NC_008261.1"/>
</dbReference>
<evidence type="ECO:0000256" key="13">
    <source>
        <dbReference type="ARBA" id="ARBA00023136"/>
    </source>
</evidence>
<dbReference type="SMART" id="SM00388">
    <property type="entry name" value="HisKA"/>
    <property type="match status" value="1"/>
</dbReference>
<dbReference type="CDD" id="cd06225">
    <property type="entry name" value="HAMP"/>
    <property type="match status" value="1"/>
</dbReference>
<keyword evidence="10" id="KW-0067">ATP-binding</keyword>
<protein>
    <recommendedName>
        <fullName evidence="3">histidine kinase</fullName>
        <ecNumber evidence="3">2.7.13.3</ecNumber>
    </recommendedName>
</protein>
<dbReference type="SUPFAM" id="SSF55874">
    <property type="entry name" value="ATPase domain of HSP90 chaperone/DNA topoisomerase II/histidine kinase"/>
    <property type="match status" value="1"/>
</dbReference>
<evidence type="ECO:0000256" key="4">
    <source>
        <dbReference type="ARBA" id="ARBA00022475"/>
    </source>
</evidence>
<proteinExistence type="predicted"/>
<dbReference type="SUPFAM" id="SSF47384">
    <property type="entry name" value="Homodimeric domain of signal transducing histidine kinase"/>
    <property type="match status" value="1"/>
</dbReference>
<dbReference type="PaxDb" id="195103-CPF_1402"/>
<evidence type="ECO:0000256" key="7">
    <source>
        <dbReference type="ARBA" id="ARBA00022692"/>
    </source>
</evidence>
<dbReference type="Gene3D" id="3.30.565.10">
    <property type="entry name" value="Histidine kinase-like ATPase, C-terminal domain"/>
    <property type="match status" value="1"/>
</dbReference>
<evidence type="ECO:0000256" key="10">
    <source>
        <dbReference type="ARBA" id="ARBA00022840"/>
    </source>
</evidence>
<dbReference type="Proteomes" id="UP000001823">
    <property type="component" value="Chromosome"/>
</dbReference>
<evidence type="ECO:0000313" key="18">
    <source>
        <dbReference type="Proteomes" id="UP000001823"/>
    </source>
</evidence>
<evidence type="ECO:0000313" key="17">
    <source>
        <dbReference type="EMBL" id="ABG82628.1"/>
    </source>
</evidence>
<evidence type="ECO:0000256" key="5">
    <source>
        <dbReference type="ARBA" id="ARBA00022553"/>
    </source>
</evidence>
<dbReference type="Gene3D" id="1.10.287.130">
    <property type="match status" value="1"/>
</dbReference>
<evidence type="ECO:0000256" key="1">
    <source>
        <dbReference type="ARBA" id="ARBA00000085"/>
    </source>
</evidence>
<dbReference type="InterPro" id="IPR003594">
    <property type="entry name" value="HATPase_dom"/>
</dbReference>
<dbReference type="STRING" id="195103.CPF_1402"/>
<dbReference type="CDD" id="cd00082">
    <property type="entry name" value="HisKA"/>
    <property type="match status" value="1"/>
</dbReference>
<dbReference type="EC" id="2.7.13.3" evidence="3"/>
<dbReference type="CDD" id="cd00075">
    <property type="entry name" value="HATPase"/>
    <property type="match status" value="1"/>
</dbReference>
<keyword evidence="5" id="KW-0597">Phosphoprotein</keyword>
<dbReference type="SMART" id="SM00304">
    <property type="entry name" value="HAMP"/>
    <property type="match status" value="1"/>
</dbReference>
<dbReference type="PRINTS" id="PR00344">
    <property type="entry name" value="BCTRLSENSOR"/>
</dbReference>
<feature type="transmembrane region" description="Helical" evidence="14">
    <location>
        <begin position="168"/>
        <end position="188"/>
    </location>
</feature>
<dbReference type="InterPro" id="IPR036097">
    <property type="entry name" value="HisK_dim/P_sf"/>
</dbReference>
<keyword evidence="8" id="KW-0547">Nucleotide-binding</keyword>
<evidence type="ECO:0000256" key="11">
    <source>
        <dbReference type="ARBA" id="ARBA00022989"/>
    </source>
</evidence>
<dbReference type="PANTHER" id="PTHR45528">
    <property type="entry name" value="SENSOR HISTIDINE KINASE CPXA"/>
    <property type="match status" value="1"/>
</dbReference>
<keyword evidence="12" id="KW-0902">Two-component regulatory system</keyword>
<dbReference type="AlphaFoldDB" id="A0A0H2YQH4"/>
<accession>A0A0H2YQH4</accession>
<evidence type="ECO:0000256" key="9">
    <source>
        <dbReference type="ARBA" id="ARBA00022777"/>
    </source>
</evidence>
<comment type="subcellular location">
    <subcellularLocation>
        <location evidence="2">Cell membrane</location>
        <topology evidence="2">Multi-pass membrane protein</topology>
    </subcellularLocation>
</comment>
<dbReference type="InterPro" id="IPR036890">
    <property type="entry name" value="HATPase_C_sf"/>
</dbReference>
<dbReference type="FunFam" id="3.30.565.10:FF:000006">
    <property type="entry name" value="Sensor histidine kinase WalK"/>
    <property type="match status" value="1"/>
</dbReference>
<keyword evidence="9 17" id="KW-0418">Kinase</keyword>
<dbReference type="InterPro" id="IPR003661">
    <property type="entry name" value="HisK_dim/P_dom"/>
</dbReference>
<keyword evidence="7 14" id="KW-0812">Transmembrane</keyword>
<feature type="domain" description="HAMP" evidence="16">
    <location>
        <begin position="194"/>
        <end position="246"/>
    </location>
</feature>
<keyword evidence="18" id="KW-1185">Reference proteome</keyword>
<reference evidence="17 18" key="1">
    <citation type="journal article" date="2006" name="Genome Res.">
        <title>Skewed genomic variability in strains of the toxigenic bacterial pathogen, Clostridium perfringens.</title>
        <authorList>
            <person name="Myers G.S."/>
            <person name="Rasko D.A."/>
            <person name="Cheung J.K."/>
            <person name="Ravel J."/>
            <person name="Seshadri R."/>
            <person name="Deboy R.T."/>
            <person name="Ren Q."/>
            <person name="Varga J."/>
            <person name="Awad M.M."/>
            <person name="Brinkac L.M."/>
            <person name="Daugherty S.C."/>
            <person name="Haft D.H."/>
            <person name="Dodson R.J."/>
            <person name="Madupu R."/>
            <person name="Nelson W.C."/>
            <person name="Rosovitz M.J."/>
            <person name="Sullivan S.A."/>
            <person name="Khouri H."/>
            <person name="Dimitrov G.I."/>
            <person name="Watkins K.L."/>
            <person name="Mulligan S."/>
            <person name="Benton J."/>
            <person name="Radune D."/>
            <person name="Fisher D.J."/>
            <person name="Atkins H.S."/>
            <person name="Hiscox T."/>
            <person name="Jost B.H."/>
            <person name="Billington S.J."/>
            <person name="Songer J.G."/>
            <person name="McClane B.A."/>
            <person name="Titball R.W."/>
            <person name="Rood J.I."/>
            <person name="Melville S.B."/>
            <person name="Paulsen I.T."/>
        </authorList>
    </citation>
    <scope>NUCLEOTIDE SEQUENCE [LARGE SCALE GENOMIC DNA]</scope>
    <source>
        <strain evidence="18">ATCC 13124 / DSM 756 / JCM 1290 / NCIMB 6125 / NCTC 8237 / S 107 / Type A</strain>
    </source>
</reference>
<evidence type="ECO:0000256" key="3">
    <source>
        <dbReference type="ARBA" id="ARBA00012438"/>
    </source>
</evidence>